<dbReference type="KEGG" id="nml:Namu_0740"/>
<dbReference type="InterPro" id="IPR036259">
    <property type="entry name" value="MFS_trans_sf"/>
</dbReference>
<dbReference type="InParanoid" id="C8X986"/>
<dbReference type="GO" id="GO:0022857">
    <property type="term" value="F:transmembrane transporter activity"/>
    <property type="evidence" value="ECO:0007669"/>
    <property type="project" value="InterPro"/>
</dbReference>
<sequence precursor="true">MKRKREPNSVAVLLRLPAFRRLWAAIAVSSLGDWLGLLATTALAAYLTKDSSNLAQGAAVSGVLLTRLLPDLILGPVAGALVDRFDRRTVAIAGDTMAGLLYLSIIFSGNLLWLLVAQFLVEAIGLFSTPAKQAMWVNVVPRERLAVANQLNYVSVYGMVPVAAVLFALLSTVASFFGVPDLAGGSGALISGGTNTLAIDIALAIDAATYFFSAFMVLISRGLIPAFVGDRSTSRSIFSLIAEGVSFVRKNRLMRSIYIGILGAFGAGGLVAGVAQAYVATLGAGNAGYGILFGAVFTGLALGMLIGPKVLPNVPRRMIFTPAIGAAGIALIVMSVLQDFLGAAITAATMGVFAGIAWINGFTMIGHEVSDQLRGRVFAFVMSSVRIILLLTIAAGPILAGAIGTYPVTVGDFRFEITGPAIVLAVGGLIAFSVSAIIGRQIGGLTSGLTRRVFHRKMPPSLWDEPSEHAGALIAVEGTDAAATADYLKSIEQHLQETGYLTCVVSRREPSPTVRSAAVDPLADALRTSATLAELMATQVGPALEDGAVVLCDGFMDEFIVRYRTLGLVEDDLSRVAVWAISGLKPDLTVVVDAARADATPAADASADGPPTSTPNSAQDATRDGAAAGAPDESGAAEPGPAAGEPAPVEGSSAAPSAAGAEADEDERVDPAQAYRDRASYTPERYLIVRPLSEEQGVINAEVTERIASVLRERSPAMVEQEKVA</sequence>
<dbReference type="CDD" id="cd06173">
    <property type="entry name" value="MFS_MefA_like"/>
    <property type="match status" value="1"/>
</dbReference>
<evidence type="ECO:0000256" key="5">
    <source>
        <dbReference type="ARBA" id="ARBA00022989"/>
    </source>
</evidence>
<keyword evidence="3" id="KW-1003">Cell membrane</keyword>
<protein>
    <submittedName>
        <fullName evidence="9">Major facilitator superfamily MFS_1</fullName>
    </submittedName>
</protein>
<evidence type="ECO:0000256" key="7">
    <source>
        <dbReference type="SAM" id="MobiDB-lite"/>
    </source>
</evidence>
<keyword evidence="5 8" id="KW-1133">Transmembrane helix</keyword>
<evidence type="ECO:0000313" key="10">
    <source>
        <dbReference type="Proteomes" id="UP000002218"/>
    </source>
</evidence>
<feature type="transmembrane region" description="Helical" evidence="8">
    <location>
        <begin position="113"/>
        <end position="131"/>
    </location>
</feature>
<feature type="transmembrane region" description="Helical" evidence="8">
    <location>
        <begin position="343"/>
        <end position="365"/>
    </location>
</feature>
<name>C8X986_NAKMY</name>
<comment type="subcellular location">
    <subcellularLocation>
        <location evidence="1">Cell membrane</location>
        <topology evidence="1">Multi-pass membrane protein</topology>
    </subcellularLocation>
</comment>
<gene>
    <name evidence="9" type="ordered locus">Namu_0740</name>
</gene>
<dbReference type="PANTHER" id="PTHR43266:SF10">
    <property type="entry name" value="BACILYSIN EXPORTER BACE-RELATED"/>
    <property type="match status" value="1"/>
</dbReference>
<dbReference type="InterPro" id="IPR011701">
    <property type="entry name" value="MFS"/>
</dbReference>
<keyword evidence="10" id="KW-1185">Reference proteome</keyword>
<evidence type="ECO:0000256" key="2">
    <source>
        <dbReference type="ARBA" id="ARBA00022448"/>
    </source>
</evidence>
<dbReference type="AlphaFoldDB" id="C8X986"/>
<feature type="transmembrane region" description="Helical" evidence="8">
    <location>
        <begin position="287"/>
        <end position="306"/>
    </location>
</feature>
<keyword evidence="4 8" id="KW-0812">Transmembrane</keyword>
<dbReference type="STRING" id="479431.Namu_0740"/>
<dbReference type="eggNOG" id="COG0125">
    <property type="taxonomic scope" value="Bacteria"/>
</dbReference>
<organism evidence="9 10">
    <name type="scientific">Nakamurella multipartita (strain ATCC 700099 / DSM 44233 / CIP 104796 / JCM 9543 / NBRC 105858 / Y-104)</name>
    <name type="common">Microsphaera multipartita</name>
    <dbReference type="NCBI Taxonomy" id="479431"/>
    <lineage>
        <taxon>Bacteria</taxon>
        <taxon>Bacillati</taxon>
        <taxon>Actinomycetota</taxon>
        <taxon>Actinomycetes</taxon>
        <taxon>Nakamurellales</taxon>
        <taxon>Nakamurellaceae</taxon>
        <taxon>Nakamurella</taxon>
    </lineage>
</organism>
<reference evidence="10" key="1">
    <citation type="submission" date="2009-09" db="EMBL/GenBank/DDBJ databases">
        <title>The complete genome of Nakamurella multipartita DSM 44233.</title>
        <authorList>
            <consortium name="US DOE Joint Genome Institute (JGI-PGF)"/>
            <person name="Lucas S."/>
            <person name="Copeland A."/>
            <person name="Lapidus A."/>
            <person name="Glavina del Rio T."/>
            <person name="Dalin E."/>
            <person name="Tice H."/>
            <person name="Bruce D."/>
            <person name="Goodwin L."/>
            <person name="Pitluck S."/>
            <person name="Kyrpides N."/>
            <person name="Mavromatis K."/>
            <person name="Ivanova N."/>
            <person name="Ovchinnikova G."/>
            <person name="Sims D."/>
            <person name="Meincke L."/>
            <person name="Brettin T."/>
            <person name="Detter J.C."/>
            <person name="Han C."/>
            <person name="Larimer F."/>
            <person name="Land M."/>
            <person name="Hauser L."/>
            <person name="Markowitz V."/>
            <person name="Cheng J.-F."/>
            <person name="Hugenholtz P."/>
            <person name="Woyke T."/>
            <person name="Wu D."/>
            <person name="Klenk H.-P."/>
            <person name="Eisen J.A."/>
        </authorList>
    </citation>
    <scope>NUCLEOTIDE SEQUENCE [LARGE SCALE GENOMIC DNA]</scope>
    <source>
        <strain evidence="10">ATCC 700099 / DSM 44233 / CIP 104796 / JCM 9543 / NBRC 105858 / Y-104</strain>
    </source>
</reference>
<dbReference type="Gene3D" id="1.20.1250.20">
    <property type="entry name" value="MFS general substrate transporter like domains"/>
    <property type="match status" value="1"/>
</dbReference>
<evidence type="ECO:0000256" key="1">
    <source>
        <dbReference type="ARBA" id="ARBA00004651"/>
    </source>
</evidence>
<feature type="transmembrane region" description="Helical" evidence="8">
    <location>
        <begin position="318"/>
        <end position="337"/>
    </location>
</feature>
<reference evidence="9 10" key="2">
    <citation type="journal article" date="2010" name="Stand. Genomic Sci.">
        <title>Complete genome sequence of Nakamurella multipartita type strain (Y-104).</title>
        <authorList>
            <person name="Tice H."/>
            <person name="Mayilraj S."/>
            <person name="Sims D."/>
            <person name="Lapidus A."/>
            <person name="Nolan M."/>
            <person name="Lucas S."/>
            <person name="Glavina Del Rio T."/>
            <person name="Copeland A."/>
            <person name="Cheng J.F."/>
            <person name="Meincke L."/>
            <person name="Bruce D."/>
            <person name="Goodwin L."/>
            <person name="Pitluck S."/>
            <person name="Ivanova N."/>
            <person name="Mavromatis K."/>
            <person name="Ovchinnikova G."/>
            <person name="Pati A."/>
            <person name="Chen A."/>
            <person name="Palaniappan K."/>
            <person name="Land M."/>
            <person name="Hauser L."/>
            <person name="Chang Y.J."/>
            <person name="Jeffries C.D."/>
            <person name="Detter J.C."/>
            <person name="Brettin T."/>
            <person name="Rohde M."/>
            <person name="Goker M."/>
            <person name="Bristow J."/>
            <person name="Eisen J.A."/>
            <person name="Markowitz V."/>
            <person name="Hugenholtz P."/>
            <person name="Kyrpides N.C."/>
            <person name="Klenk H.P."/>
            <person name="Chen F."/>
        </authorList>
    </citation>
    <scope>NUCLEOTIDE SEQUENCE [LARGE SCALE GENOMIC DNA]</scope>
    <source>
        <strain evidence="10">ATCC 700099 / DSM 44233 / CIP 104796 / JCM 9543 / NBRC 105858 / Y-104</strain>
    </source>
</reference>
<dbReference type="GO" id="GO:0005886">
    <property type="term" value="C:plasma membrane"/>
    <property type="evidence" value="ECO:0007669"/>
    <property type="project" value="UniProtKB-SubCell"/>
</dbReference>
<feature type="transmembrane region" description="Helical" evidence="8">
    <location>
        <begin position="257"/>
        <end position="281"/>
    </location>
</feature>
<dbReference type="eggNOG" id="COG2270">
    <property type="taxonomic scope" value="Bacteria"/>
</dbReference>
<dbReference type="Pfam" id="PF07690">
    <property type="entry name" value="MFS_1"/>
    <property type="match status" value="1"/>
</dbReference>
<proteinExistence type="predicted"/>
<feature type="transmembrane region" description="Helical" evidence="8">
    <location>
        <begin position="197"/>
        <end position="219"/>
    </location>
</feature>
<feature type="region of interest" description="Disordered" evidence="7">
    <location>
        <begin position="601"/>
        <end position="681"/>
    </location>
</feature>
<keyword evidence="2" id="KW-0813">Transport</keyword>
<evidence type="ECO:0000256" key="4">
    <source>
        <dbReference type="ARBA" id="ARBA00022692"/>
    </source>
</evidence>
<dbReference type="EMBL" id="CP001737">
    <property type="protein sequence ID" value="ACV77154.1"/>
    <property type="molecule type" value="Genomic_DNA"/>
</dbReference>
<dbReference type="HOGENOM" id="CLU_008049_2_1_11"/>
<dbReference type="SUPFAM" id="SSF52540">
    <property type="entry name" value="P-loop containing nucleoside triphosphate hydrolases"/>
    <property type="match status" value="1"/>
</dbReference>
<evidence type="ECO:0000313" key="9">
    <source>
        <dbReference type="EMBL" id="ACV77154.1"/>
    </source>
</evidence>
<feature type="transmembrane region" description="Helical" evidence="8">
    <location>
        <begin position="420"/>
        <end position="439"/>
    </location>
</feature>
<dbReference type="Gene3D" id="3.40.50.300">
    <property type="entry name" value="P-loop containing nucleotide triphosphate hydrolases"/>
    <property type="match status" value="1"/>
</dbReference>
<feature type="compositionally biased region" description="Low complexity" evidence="7">
    <location>
        <begin position="601"/>
        <end position="611"/>
    </location>
</feature>
<feature type="transmembrane region" description="Helical" evidence="8">
    <location>
        <begin position="21"/>
        <end position="47"/>
    </location>
</feature>
<evidence type="ECO:0000256" key="3">
    <source>
        <dbReference type="ARBA" id="ARBA00022475"/>
    </source>
</evidence>
<dbReference type="PANTHER" id="PTHR43266">
    <property type="entry name" value="MACROLIDE-EFFLUX PROTEIN"/>
    <property type="match status" value="1"/>
</dbReference>
<feature type="transmembrane region" description="Helical" evidence="8">
    <location>
        <begin position="151"/>
        <end position="177"/>
    </location>
</feature>
<feature type="compositionally biased region" description="Low complexity" evidence="7">
    <location>
        <begin position="625"/>
        <end position="661"/>
    </location>
</feature>
<dbReference type="InterPro" id="IPR027417">
    <property type="entry name" value="P-loop_NTPase"/>
</dbReference>
<evidence type="ECO:0000256" key="6">
    <source>
        <dbReference type="ARBA" id="ARBA00023136"/>
    </source>
</evidence>
<dbReference type="OrthoDB" id="9774907at2"/>
<dbReference type="RefSeq" id="WP_015746070.1">
    <property type="nucleotide sequence ID" value="NC_013235.1"/>
</dbReference>
<keyword evidence="6 8" id="KW-0472">Membrane</keyword>
<accession>C8X986</accession>
<evidence type="ECO:0000256" key="8">
    <source>
        <dbReference type="SAM" id="Phobius"/>
    </source>
</evidence>
<dbReference type="SUPFAM" id="SSF103473">
    <property type="entry name" value="MFS general substrate transporter"/>
    <property type="match status" value="1"/>
</dbReference>
<feature type="transmembrane region" description="Helical" evidence="8">
    <location>
        <begin position="377"/>
        <end position="400"/>
    </location>
</feature>
<dbReference type="Proteomes" id="UP000002218">
    <property type="component" value="Chromosome"/>
</dbReference>